<organism evidence="1 2">
    <name type="scientific">Eretmocerus hayati</name>
    <dbReference type="NCBI Taxonomy" id="131215"/>
    <lineage>
        <taxon>Eukaryota</taxon>
        <taxon>Metazoa</taxon>
        <taxon>Ecdysozoa</taxon>
        <taxon>Arthropoda</taxon>
        <taxon>Hexapoda</taxon>
        <taxon>Insecta</taxon>
        <taxon>Pterygota</taxon>
        <taxon>Neoptera</taxon>
        <taxon>Endopterygota</taxon>
        <taxon>Hymenoptera</taxon>
        <taxon>Apocrita</taxon>
        <taxon>Proctotrupomorpha</taxon>
        <taxon>Chalcidoidea</taxon>
        <taxon>Aphelinidae</taxon>
        <taxon>Aphelininae</taxon>
        <taxon>Eretmocerus</taxon>
    </lineage>
</organism>
<comment type="caution">
    <text evidence="1">The sequence shown here is derived from an EMBL/GenBank/DDBJ whole genome shotgun (WGS) entry which is preliminary data.</text>
</comment>
<protein>
    <submittedName>
        <fullName evidence="1">Uncharacterized protein</fullName>
    </submittedName>
</protein>
<dbReference type="Proteomes" id="UP001239111">
    <property type="component" value="Chromosome 4"/>
</dbReference>
<gene>
    <name evidence="1" type="ORF">QAD02_005999</name>
</gene>
<sequence>MKTVWVIGGPGCGKGTQCDKIIKKYGFAHLSSGDLLREEVASGSPRGAELQELMSKGLFVPTDVVLSLIKEGINKAKQQNPDCKGVLIDGYPRELDQGLQFEKDVCGVDLILFFDVANDTLVKRLVGRAAAAAVKRADDNEETIKKRIEIFNEKNGKIVEHYKDKCLRINAEGTIDEIFGQVSQALDKLLAS</sequence>
<evidence type="ECO:0000313" key="1">
    <source>
        <dbReference type="EMBL" id="KAJ8664337.1"/>
    </source>
</evidence>
<proteinExistence type="predicted"/>
<dbReference type="EMBL" id="CM056744">
    <property type="protein sequence ID" value="KAJ8664337.1"/>
    <property type="molecule type" value="Genomic_DNA"/>
</dbReference>
<accession>A0ACC2MZY6</accession>
<name>A0ACC2MZY6_9HYME</name>
<keyword evidence="2" id="KW-1185">Reference proteome</keyword>
<evidence type="ECO:0000313" key="2">
    <source>
        <dbReference type="Proteomes" id="UP001239111"/>
    </source>
</evidence>
<reference evidence="1" key="1">
    <citation type="submission" date="2023-04" db="EMBL/GenBank/DDBJ databases">
        <title>A chromosome-level genome assembly of the parasitoid wasp Eretmocerus hayati.</title>
        <authorList>
            <person name="Zhong Y."/>
            <person name="Liu S."/>
            <person name="Liu Y."/>
        </authorList>
    </citation>
    <scope>NUCLEOTIDE SEQUENCE</scope>
    <source>
        <strain evidence="1">ZJU_SS_LIU_2023</strain>
    </source>
</reference>